<proteinExistence type="inferred from homology"/>
<dbReference type="Proteomes" id="UP000184363">
    <property type="component" value="Unassembled WGS sequence"/>
</dbReference>
<dbReference type="InterPro" id="IPR014729">
    <property type="entry name" value="Rossmann-like_a/b/a_fold"/>
</dbReference>
<evidence type="ECO:0000313" key="4">
    <source>
        <dbReference type="Proteomes" id="UP000184363"/>
    </source>
</evidence>
<dbReference type="PRINTS" id="PR01438">
    <property type="entry name" value="UNVRSLSTRESS"/>
</dbReference>
<evidence type="ECO:0000259" key="2">
    <source>
        <dbReference type="Pfam" id="PF00582"/>
    </source>
</evidence>
<evidence type="ECO:0000256" key="1">
    <source>
        <dbReference type="ARBA" id="ARBA00008791"/>
    </source>
</evidence>
<keyword evidence="4" id="KW-1185">Reference proteome</keyword>
<gene>
    <name evidence="3" type="ORF">SAMN05443637_111142</name>
</gene>
<organism evidence="3 4">
    <name type="scientific">Pseudonocardia thermophila</name>
    <dbReference type="NCBI Taxonomy" id="1848"/>
    <lineage>
        <taxon>Bacteria</taxon>
        <taxon>Bacillati</taxon>
        <taxon>Actinomycetota</taxon>
        <taxon>Actinomycetes</taxon>
        <taxon>Pseudonocardiales</taxon>
        <taxon>Pseudonocardiaceae</taxon>
        <taxon>Pseudonocardia</taxon>
    </lineage>
</organism>
<dbReference type="InterPro" id="IPR006015">
    <property type="entry name" value="Universal_stress_UspA"/>
</dbReference>
<dbReference type="Gene3D" id="3.40.50.620">
    <property type="entry name" value="HUPs"/>
    <property type="match status" value="2"/>
</dbReference>
<reference evidence="3 4" key="1">
    <citation type="submission" date="2016-11" db="EMBL/GenBank/DDBJ databases">
        <authorList>
            <person name="Jaros S."/>
            <person name="Januszkiewicz K."/>
            <person name="Wedrychowicz H."/>
        </authorList>
    </citation>
    <scope>NUCLEOTIDE SEQUENCE [LARGE SCALE GENOMIC DNA]</scope>
    <source>
        <strain evidence="3 4">DSM 43832</strain>
    </source>
</reference>
<dbReference type="CDD" id="cd00293">
    <property type="entry name" value="USP-like"/>
    <property type="match status" value="1"/>
</dbReference>
<dbReference type="AlphaFoldDB" id="A0A1M6V1S3"/>
<dbReference type="EMBL" id="FRAP01000011">
    <property type="protein sequence ID" value="SHK75341.1"/>
    <property type="molecule type" value="Genomic_DNA"/>
</dbReference>
<dbReference type="InterPro" id="IPR006016">
    <property type="entry name" value="UspA"/>
</dbReference>
<name>A0A1M6V1S3_PSETH</name>
<dbReference type="STRING" id="1848.SAMN05443637_111142"/>
<feature type="domain" description="UspA" evidence="2">
    <location>
        <begin position="160"/>
        <end position="283"/>
    </location>
</feature>
<sequence length="284" mass="29311">MIAVTAAAPPVVVGIDESADALQAVRWAVPAAQRRGAPLHLVTVFPWAAPPPPRQVRRGAAYRDTLEQRAREHLAAATQLAESLAPDHPVESILRTGNPAAELLAAASGAQLVVVGRCGDAQLRPIAGSVAMAMATHAPCPVVVVRGLGGAGSANGADQRPVVVGIDGTEGSVAATAFAFEEASARRVPLIAVHAVGGRPADAPAHRALLDERLRPWTEKYPDVDVRSVITLERPVVRLLAEAENAQLLVVGSRGRGELASVVLGSVSSDAVHRAACPVAVVRA</sequence>
<dbReference type="Pfam" id="PF00582">
    <property type="entry name" value="Usp"/>
    <property type="match status" value="2"/>
</dbReference>
<dbReference type="PANTHER" id="PTHR31964">
    <property type="entry name" value="ADENINE NUCLEOTIDE ALPHA HYDROLASES-LIKE SUPERFAMILY PROTEIN"/>
    <property type="match status" value="1"/>
</dbReference>
<evidence type="ECO:0000313" key="3">
    <source>
        <dbReference type="EMBL" id="SHK75341.1"/>
    </source>
</evidence>
<dbReference type="SUPFAM" id="SSF52402">
    <property type="entry name" value="Adenine nucleotide alpha hydrolases-like"/>
    <property type="match status" value="2"/>
</dbReference>
<protein>
    <submittedName>
        <fullName evidence="3">Nucleotide-binding universal stress protein, UspA family</fullName>
    </submittedName>
</protein>
<accession>A0A1M6V1S3</accession>
<feature type="domain" description="UspA" evidence="2">
    <location>
        <begin position="11"/>
        <end position="146"/>
    </location>
</feature>
<comment type="similarity">
    <text evidence="1">Belongs to the universal stress protein A family.</text>
</comment>
<dbReference type="PANTHER" id="PTHR31964:SF113">
    <property type="entry name" value="USPA DOMAIN-CONTAINING PROTEIN"/>
    <property type="match status" value="1"/>
</dbReference>